<name>X1CT01_9ZZZZ</name>
<gene>
    <name evidence="1" type="ORF">S01H4_51408</name>
</gene>
<dbReference type="PROSITE" id="PS51257">
    <property type="entry name" value="PROKAR_LIPOPROTEIN"/>
    <property type="match status" value="1"/>
</dbReference>
<dbReference type="AlphaFoldDB" id="X1CT01"/>
<comment type="caution">
    <text evidence="1">The sequence shown here is derived from an EMBL/GenBank/DDBJ whole genome shotgun (WGS) entry which is preliminary data.</text>
</comment>
<reference evidence="1" key="1">
    <citation type="journal article" date="2014" name="Front. Microbiol.">
        <title>High frequency of phylogenetically diverse reductive dehalogenase-homologous genes in deep subseafloor sedimentary metagenomes.</title>
        <authorList>
            <person name="Kawai M."/>
            <person name="Futagami T."/>
            <person name="Toyoda A."/>
            <person name="Takaki Y."/>
            <person name="Nishi S."/>
            <person name="Hori S."/>
            <person name="Arai W."/>
            <person name="Tsubouchi T."/>
            <person name="Morono Y."/>
            <person name="Uchiyama I."/>
            <person name="Ito T."/>
            <person name="Fujiyama A."/>
            <person name="Inagaki F."/>
            <person name="Takami H."/>
        </authorList>
    </citation>
    <scope>NUCLEOTIDE SEQUENCE</scope>
    <source>
        <strain evidence="1">Expedition CK06-06</strain>
    </source>
</reference>
<dbReference type="EMBL" id="BART01029271">
    <property type="protein sequence ID" value="GAG99223.1"/>
    <property type="molecule type" value="Genomic_DNA"/>
</dbReference>
<proteinExistence type="predicted"/>
<protein>
    <submittedName>
        <fullName evidence="1">Uncharacterized protein</fullName>
    </submittedName>
</protein>
<evidence type="ECO:0000313" key="1">
    <source>
        <dbReference type="EMBL" id="GAG99223.1"/>
    </source>
</evidence>
<feature type="non-terminal residue" evidence="1">
    <location>
        <position position="41"/>
    </location>
</feature>
<accession>X1CT01</accession>
<organism evidence="1">
    <name type="scientific">marine sediment metagenome</name>
    <dbReference type="NCBI Taxonomy" id="412755"/>
    <lineage>
        <taxon>unclassified sequences</taxon>
        <taxon>metagenomes</taxon>
        <taxon>ecological metagenomes</taxon>
    </lineage>
</organism>
<sequence length="41" mass="4269">MGKNKLNSWLGRLLALVASSVIAGCCGSDGMRDSNETAITQ</sequence>